<dbReference type="InterPro" id="IPR015375">
    <property type="entry name" value="NADH_PPase-like_N"/>
</dbReference>
<organism evidence="12 13">
    <name type="scientific">Aestuariivirga litoralis</name>
    <dbReference type="NCBI Taxonomy" id="2650924"/>
    <lineage>
        <taxon>Bacteria</taxon>
        <taxon>Pseudomonadati</taxon>
        <taxon>Pseudomonadota</taxon>
        <taxon>Alphaproteobacteria</taxon>
        <taxon>Hyphomicrobiales</taxon>
        <taxon>Aestuariivirgaceae</taxon>
        <taxon>Aestuariivirga</taxon>
    </lineage>
</organism>
<dbReference type="GO" id="GO:0005829">
    <property type="term" value="C:cytosol"/>
    <property type="evidence" value="ECO:0007669"/>
    <property type="project" value="TreeGrafter"/>
</dbReference>
<dbReference type="InterPro" id="IPR049734">
    <property type="entry name" value="NudC-like_C"/>
</dbReference>
<evidence type="ECO:0000256" key="3">
    <source>
        <dbReference type="ARBA" id="ARBA00009595"/>
    </source>
</evidence>
<comment type="catalytic activity">
    <reaction evidence="9">
        <text>a 5'-end NAD(+)-phospho-ribonucleoside in mRNA + H2O = a 5'-end phospho-adenosine-phospho-ribonucleoside in mRNA + beta-nicotinamide D-ribonucleotide + 2 H(+)</text>
        <dbReference type="Rhea" id="RHEA:60876"/>
        <dbReference type="Rhea" id="RHEA-COMP:15698"/>
        <dbReference type="Rhea" id="RHEA-COMP:15719"/>
        <dbReference type="ChEBI" id="CHEBI:14649"/>
        <dbReference type="ChEBI" id="CHEBI:15377"/>
        <dbReference type="ChEBI" id="CHEBI:15378"/>
        <dbReference type="ChEBI" id="CHEBI:144029"/>
        <dbReference type="ChEBI" id="CHEBI:144051"/>
    </reaction>
    <physiologicalReaction direction="left-to-right" evidence="9">
        <dbReference type="Rhea" id="RHEA:60877"/>
    </physiologicalReaction>
</comment>
<evidence type="ECO:0000256" key="7">
    <source>
        <dbReference type="ARBA" id="ARBA00022842"/>
    </source>
</evidence>
<evidence type="ECO:0000313" key="13">
    <source>
        <dbReference type="Proteomes" id="UP000248795"/>
    </source>
</evidence>
<dbReference type="PROSITE" id="PS00893">
    <property type="entry name" value="NUDIX_BOX"/>
    <property type="match status" value="1"/>
</dbReference>
<dbReference type="AlphaFoldDB" id="A0A2W2BER2"/>
<dbReference type="Gene3D" id="3.90.79.10">
    <property type="entry name" value="Nucleoside Triphosphate Pyrophosphohydrolase"/>
    <property type="match status" value="1"/>
</dbReference>
<dbReference type="InterPro" id="IPR015797">
    <property type="entry name" value="NUDIX_hydrolase-like_dom_sf"/>
</dbReference>
<dbReference type="PRINTS" id="PR00502">
    <property type="entry name" value="NUDIXFAMILY"/>
</dbReference>
<protein>
    <recommendedName>
        <fullName evidence="4">NAD(+) diphosphatase</fullName>
        <ecNumber evidence="4">3.6.1.22</ecNumber>
    </recommendedName>
</protein>
<keyword evidence="5" id="KW-0479">Metal-binding</keyword>
<keyword evidence="6 10" id="KW-0378">Hydrolase</keyword>
<reference evidence="13" key="1">
    <citation type="submission" date="2018-06" db="EMBL/GenBank/DDBJ databases">
        <title>Aestuariibacter litoralis strain KCTC 52945T.</title>
        <authorList>
            <person name="Li X."/>
            <person name="Salam N."/>
            <person name="Li J.-L."/>
            <person name="Chen Y.-M."/>
            <person name="Yang Z.-W."/>
            <person name="Zhang L.-Y."/>
            <person name="Han M.-X."/>
            <person name="Xiao M."/>
            <person name="Li W.-J."/>
        </authorList>
    </citation>
    <scope>NUCLEOTIDE SEQUENCE [LARGE SCALE GENOMIC DNA]</scope>
    <source>
        <strain evidence="13">KCTC 52945</strain>
    </source>
</reference>
<sequence length="283" mass="31358">MTLAYVLNPLDRRANDRPNAGWIAERRQRADARLIRIAGDAALLQDGTLVTANDVTAEPSVFLGLDASGAPWFACRVPATDGMRDLRSLAMEEALPPEQLGMLAQARSLLQWHERRTYCSNCAAKLELADAGYRRHCPSCGMDHFPRTDPVVIMVVRHQGSILLGRQSSWKPGMYSALAGFVEPGETIEDAARREVFEESGVRVGPVRYVTSQPWPFLSNLMIGLVGDAVSAEITIDRNELEDARWFSADEARMMVERRHPDGLYAANPYAIAHELVRVALEG</sequence>
<evidence type="ECO:0000256" key="6">
    <source>
        <dbReference type="ARBA" id="ARBA00022801"/>
    </source>
</evidence>
<dbReference type="PROSITE" id="PS51462">
    <property type="entry name" value="NUDIX"/>
    <property type="match status" value="1"/>
</dbReference>
<accession>A0A2W2BER2</accession>
<keyword evidence="8" id="KW-0520">NAD</keyword>
<keyword evidence="7" id="KW-0460">Magnesium</keyword>
<dbReference type="InterPro" id="IPR015376">
    <property type="entry name" value="Znr_NADH_PPase"/>
</dbReference>
<comment type="similarity">
    <text evidence="3">Belongs to the Nudix hydrolase family. NudC subfamily.</text>
</comment>
<proteinExistence type="inferred from homology"/>
<evidence type="ECO:0000256" key="4">
    <source>
        <dbReference type="ARBA" id="ARBA00012381"/>
    </source>
</evidence>
<feature type="domain" description="Nudix hydrolase" evidence="11">
    <location>
        <begin position="146"/>
        <end position="278"/>
    </location>
</feature>
<evidence type="ECO:0000313" key="12">
    <source>
        <dbReference type="EMBL" id="PZF78698.1"/>
    </source>
</evidence>
<dbReference type="InterPro" id="IPR000086">
    <property type="entry name" value="NUDIX_hydrolase_dom"/>
</dbReference>
<dbReference type="PANTHER" id="PTHR42904:SF6">
    <property type="entry name" value="NAD-CAPPED RNA HYDROLASE NUDT12"/>
    <property type="match status" value="1"/>
</dbReference>
<dbReference type="InterPro" id="IPR020084">
    <property type="entry name" value="NUDIX_hydrolase_CS"/>
</dbReference>
<evidence type="ECO:0000256" key="10">
    <source>
        <dbReference type="RuleBase" id="RU003476"/>
    </source>
</evidence>
<comment type="cofactor">
    <cofactor evidence="2">
        <name>Zn(2+)</name>
        <dbReference type="ChEBI" id="CHEBI:29105"/>
    </cofactor>
</comment>
<dbReference type="Pfam" id="PF00293">
    <property type="entry name" value="NUDIX"/>
    <property type="match status" value="1"/>
</dbReference>
<evidence type="ECO:0000256" key="1">
    <source>
        <dbReference type="ARBA" id="ARBA00001946"/>
    </source>
</evidence>
<gene>
    <name evidence="12" type="ORF">DK847_02525</name>
</gene>
<dbReference type="EC" id="3.6.1.22" evidence="4"/>
<dbReference type="NCBIfam" id="NF001299">
    <property type="entry name" value="PRK00241.1"/>
    <property type="match status" value="1"/>
</dbReference>
<dbReference type="GO" id="GO:0006742">
    <property type="term" value="P:NADP+ catabolic process"/>
    <property type="evidence" value="ECO:0007669"/>
    <property type="project" value="TreeGrafter"/>
</dbReference>
<evidence type="ECO:0000256" key="8">
    <source>
        <dbReference type="ARBA" id="ARBA00023027"/>
    </source>
</evidence>
<dbReference type="GO" id="GO:0035529">
    <property type="term" value="F:NADH pyrophosphatase activity"/>
    <property type="evidence" value="ECO:0007669"/>
    <property type="project" value="TreeGrafter"/>
</dbReference>
<dbReference type="EMBL" id="QKVK01000001">
    <property type="protein sequence ID" value="PZF78698.1"/>
    <property type="molecule type" value="Genomic_DNA"/>
</dbReference>
<dbReference type="CDD" id="cd03429">
    <property type="entry name" value="NUDIX_NADH_pyrophosphatase_Nudt13"/>
    <property type="match status" value="1"/>
</dbReference>
<dbReference type="SUPFAM" id="SSF55811">
    <property type="entry name" value="Nudix"/>
    <property type="match status" value="1"/>
</dbReference>
<dbReference type="GO" id="GO:0046872">
    <property type="term" value="F:metal ion binding"/>
    <property type="evidence" value="ECO:0007669"/>
    <property type="project" value="UniProtKB-KW"/>
</dbReference>
<dbReference type="InterPro" id="IPR020476">
    <property type="entry name" value="Nudix_hydrolase"/>
</dbReference>
<keyword evidence="13" id="KW-1185">Reference proteome</keyword>
<dbReference type="InterPro" id="IPR050241">
    <property type="entry name" value="NAD-cap_RNA_hydrolase_NudC"/>
</dbReference>
<dbReference type="PANTHER" id="PTHR42904">
    <property type="entry name" value="NUDIX HYDROLASE, NUDC SUBFAMILY"/>
    <property type="match status" value="1"/>
</dbReference>
<dbReference type="Pfam" id="PF09297">
    <property type="entry name" value="Zn_ribbon_NUD"/>
    <property type="match status" value="1"/>
</dbReference>
<evidence type="ECO:0000256" key="5">
    <source>
        <dbReference type="ARBA" id="ARBA00022723"/>
    </source>
</evidence>
<dbReference type="Gene3D" id="3.90.79.20">
    <property type="match status" value="1"/>
</dbReference>
<comment type="caution">
    <text evidence="12">The sequence shown here is derived from an EMBL/GenBank/DDBJ whole genome shotgun (WGS) entry which is preliminary data.</text>
</comment>
<dbReference type="RefSeq" id="WP_111196026.1">
    <property type="nucleotide sequence ID" value="NZ_QKVK01000001.1"/>
</dbReference>
<dbReference type="GO" id="GO:0019677">
    <property type="term" value="P:NAD+ catabolic process"/>
    <property type="evidence" value="ECO:0007669"/>
    <property type="project" value="TreeGrafter"/>
</dbReference>
<evidence type="ECO:0000256" key="9">
    <source>
        <dbReference type="ARBA" id="ARBA00023679"/>
    </source>
</evidence>
<evidence type="ECO:0000256" key="2">
    <source>
        <dbReference type="ARBA" id="ARBA00001947"/>
    </source>
</evidence>
<dbReference type="Proteomes" id="UP000248795">
    <property type="component" value="Unassembled WGS sequence"/>
</dbReference>
<name>A0A2W2BER2_9HYPH</name>
<comment type="cofactor">
    <cofactor evidence="1">
        <name>Mg(2+)</name>
        <dbReference type="ChEBI" id="CHEBI:18420"/>
    </cofactor>
</comment>
<dbReference type="Pfam" id="PF09296">
    <property type="entry name" value="NUDIX-like"/>
    <property type="match status" value="1"/>
</dbReference>
<evidence type="ECO:0000259" key="11">
    <source>
        <dbReference type="PROSITE" id="PS51462"/>
    </source>
</evidence>